<dbReference type="EMBL" id="CAEQ01001863">
    <property type="protein sequence ID" value="CCD15315.1"/>
    <property type="molecule type" value="Genomic_DNA"/>
</dbReference>
<accession>F9WDG2</accession>
<proteinExistence type="predicted"/>
<sequence length="101" mass="11167">MDGSGRTGTLLVSLRTEYGPALWAWGARVLCGTPSVPQPTRHDITRIASLPLEGFRRAGTGVMLAPAVLFLTTCRLIRSGDFSSRKNHSRSLTFYRKFNLE</sequence>
<reference evidence="2" key="1">
    <citation type="submission" date="2011-07" db="EMBL/GenBank/DDBJ databases">
        <title>Divergent evolution of antigenic variation in African trypanosomes.</title>
        <authorList>
            <person name="Jackson A.P."/>
            <person name="Berry A."/>
            <person name="Allison H.C."/>
            <person name="Burton P."/>
            <person name="Anderson J."/>
            <person name="Aslett M."/>
            <person name="Brown R."/>
            <person name="Corton N."/>
            <person name="Harris D."/>
            <person name="Hauser H."/>
            <person name="Gamble J."/>
            <person name="Gilderthorp R."/>
            <person name="McQuillan J."/>
            <person name="Quail M.A."/>
            <person name="Sanders M."/>
            <person name="Van Tonder A."/>
            <person name="Ginger M.L."/>
            <person name="Donelson J.E."/>
            <person name="Field M.C."/>
            <person name="Barry J.D."/>
            <person name="Berriman M."/>
            <person name="Hertz-Fowler C."/>
        </authorList>
    </citation>
    <scope>NUCLEOTIDE SEQUENCE [LARGE SCALE GENOMIC DNA]</scope>
    <source>
        <strain evidence="2">IL3000</strain>
    </source>
</reference>
<comment type="caution">
    <text evidence="1">The sequence shown here is derived from an EMBL/GenBank/DDBJ whole genome shotgun (WGS) entry which is preliminary data.</text>
</comment>
<reference evidence="1 2" key="2">
    <citation type="journal article" date="2012" name="Proc. Natl. Acad. Sci. U.S.A.">
        <title>Antigenic diversity is generated by distinct evolutionary mechanisms in African trypanosome species.</title>
        <authorList>
            <person name="Jackson A.P."/>
            <person name="Berry A."/>
            <person name="Aslett M."/>
            <person name="Allison H.C."/>
            <person name="Burton P."/>
            <person name="Vavrova-Anderson J."/>
            <person name="Brown R."/>
            <person name="Browne H."/>
            <person name="Corton N."/>
            <person name="Hauser H."/>
            <person name="Gamble J."/>
            <person name="Gilderthorp R."/>
            <person name="Marcello L."/>
            <person name="McQuillan J."/>
            <person name="Otto T.D."/>
            <person name="Quail M.A."/>
            <person name="Sanders M.J."/>
            <person name="van Tonder A."/>
            <person name="Ginger M.L."/>
            <person name="Field M.C."/>
            <person name="Barry J.D."/>
            <person name="Hertz-Fowler C."/>
            <person name="Berriman M."/>
        </authorList>
    </citation>
    <scope>NUCLEOTIDE SEQUENCE [LARGE SCALE GENOMIC DNA]</scope>
    <source>
        <strain evidence="1 2">IL3000</strain>
    </source>
</reference>
<name>F9WDG2_TRYCI</name>
<dbReference type="AlphaFoldDB" id="F9WDG2"/>
<dbReference type="Proteomes" id="UP000000702">
    <property type="component" value="Unassembled WGS sequence"/>
</dbReference>
<gene>
    <name evidence="1" type="ORF">TCIL3000_0_58460</name>
</gene>
<keyword evidence="2" id="KW-1185">Reference proteome</keyword>
<evidence type="ECO:0000313" key="1">
    <source>
        <dbReference type="EMBL" id="CCD15315.1"/>
    </source>
</evidence>
<evidence type="ECO:0000313" key="2">
    <source>
        <dbReference type="Proteomes" id="UP000000702"/>
    </source>
</evidence>
<organism evidence="1 2">
    <name type="scientific">Trypanosoma congolense (strain IL3000)</name>
    <dbReference type="NCBI Taxonomy" id="1068625"/>
    <lineage>
        <taxon>Eukaryota</taxon>
        <taxon>Discoba</taxon>
        <taxon>Euglenozoa</taxon>
        <taxon>Kinetoplastea</taxon>
        <taxon>Metakinetoplastina</taxon>
        <taxon>Trypanosomatida</taxon>
        <taxon>Trypanosomatidae</taxon>
        <taxon>Trypanosoma</taxon>
        <taxon>Nannomonas</taxon>
    </lineage>
</organism>
<protein>
    <submittedName>
        <fullName evidence="1">Uncharacterized protein</fullName>
    </submittedName>
</protein>